<keyword evidence="7 11" id="KW-0067">ATP-binding</keyword>
<evidence type="ECO:0000256" key="4">
    <source>
        <dbReference type="ARBA" id="ARBA00022741"/>
    </source>
</evidence>
<dbReference type="Pfam" id="PF02782">
    <property type="entry name" value="FGGY_C"/>
    <property type="match status" value="1"/>
</dbReference>
<dbReference type="InterPro" id="IPR018485">
    <property type="entry name" value="FGGY_C"/>
</dbReference>
<dbReference type="PANTHER" id="PTHR10196:SF69">
    <property type="entry name" value="GLYCEROL KINASE"/>
    <property type="match status" value="1"/>
</dbReference>
<feature type="binding site" evidence="11">
    <location>
        <position position="83"/>
    </location>
    <ligand>
        <name>glycerol</name>
        <dbReference type="ChEBI" id="CHEBI:17754"/>
    </ligand>
</feature>
<evidence type="ECO:0000256" key="7">
    <source>
        <dbReference type="ARBA" id="ARBA00022840"/>
    </source>
</evidence>
<dbReference type="SMR" id="A0A2A1KC67"/>
<feature type="binding site" evidence="11">
    <location>
        <position position="12"/>
    </location>
    <ligand>
        <name>ATP</name>
        <dbReference type="ChEBI" id="CHEBI:30616"/>
    </ligand>
</feature>
<feature type="binding site" evidence="11">
    <location>
        <position position="410"/>
    </location>
    <ligand>
        <name>ADP</name>
        <dbReference type="ChEBI" id="CHEBI:456216"/>
    </ligand>
</feature>
<dbReference type="Proteomes" id="UP001269271">
    <property type="component" value="Unassembled WGS sequence"/>
</dbReference>
<dbReference type="FunFam" id="3.30.420.40:FF:000008">
    <property type="entry name" value="Glycerol kinase"/>
    <property type="match status" value="1"/>
</dbReference>
<dbReference type="GO" id="GO:0019563">
    <property type="term" value="P:glycerol catabolic process"/>
    <property type="evidence" value="ECO:0007669"/>
    <property type="project" value="UniProtKB-UniRule"/>
</dbReference>
<evidence type="ECO:0000313" key="16">
    <source>
        <dbReference type="EMBL" id="PPJ68336.1"/>
    </source>
</evidence>
<feature type="binding site" evidence="11">
    <location>
        <position position="245"/>
    </location>
    <ligand>
        <name>glycerol</name>
        <dbReference type="ChEBI" id="CHEBI:17754"/>
    </ligand>
</feature>
<dbReference type="GO" id="GO:0006072">
    <property type="term" value="P:glycerol-3-phosphate metabolic process"/>
    <property type="evidence" value="ECO:0007669"/>
    <property type="project" value="InterPro"/>
</dbReference>
<feature type="binding site" evidence="11">
    <location>
        <position position="134"/>
    </location>
    <ligand>
        <name>sn-glycerol 3-phosphate</name>
        <dbReference type="ChEBI" id="CHEBI:57597"/>
    </ligand>
</feature>
<dbReference type="OMA" id="FMLMNIG"/>
<dbReference type="SUPFAM" id="SSF53067">
    <property type="entry name" value="Actin-like ATPase domain"/>
    <property type="match status" value="2"/>
</dbReference>
<feature type="domain" description="Carbohydrate kinase FGGY N-terminal" evidence="13">
    <location>
        <begin position="4"/>
        <end position="251"/>
    </location>
</feature>
<organism evidence="16 17">
    <name type="scientific">Staphylococcus haemolyticus</name>
    <dbReference type="NCBI Taxonomy" id="1283"/>
    <lineage>
        <taxon>Bacteria</taxon>
        <taxon>Bacillati</taxon>
        <taxon>Bacillota</taxon>
        <taxon>Bacilli</taxon>
        <taxon>Bacillales</taxon>
        <taxon>Staphylococcaceae</taxon>
        <taxon>Staphylococcus</taxon>
    </lineage>
</organism>
<dbReference type="EMBL" id="JAVSOO010000028">
    <property type="protein sequence ID" value="MDT4287313.1"/>
    <property type="molecule type" value="Genomic_DNA"/>
</dbReference>
<feature type="binding site" evidence="11">
    <location>
        <position position="83"/>
    </location>
    <ligand>
        <name>sn-glycerol 3-phosphate</name>
        <dbReference type="ChEBI" id="CHEBI:57597"/>
    </ligand>
</feature>
<keyword evidence="11" id="KW-0597">Phosphoprotein</keyword>
<name>A0A2A1KC67_STAHA</name>
<dbReference type="Gene3D" id="3.30.420.40">
    <property type="match status" value="2"/>
</dbReference>
<dbReference type="UniPathway" id="UPA00618">
    <property type="reaction ID" value="UER00672"/>
</dbReference>
<dbReference type="CDD" id="cd07786">
    <property type="entry name" value="FGGY_EcGK_like"/>
    <property type="match status" value="1"/>
</dbReference>
<protein>
    <recommendedName>
        <fullName evidence="11">Glycerol kinase</fullName>
        <ecNumber evidence="11">2.7.1.30</ecNumber>
    </recommendedName>
    <alternativeName>
        <fullName evidence="11">ATP:glycerol 3-phosphotransferase</fullName>
    </alternativeName>
    <alternativeName>
        <fullName evidence="11">Glycerokinase</fullName>
        <shortName evidence="11">GK</shortName>
    </alternativeName>
</protein>
<gene>
    <name evidence="11 16" type="primary">glpK</name>
    <name evidence="16" type="ORF">CV019_15595</name>
    <name evidence="15" type="ORF">RO950_10005</name>
</gene>
<evidence type="ECO:0000256" key="1">
    <source>
        <dbReference type="ARBA" id="ARBA00005190"/>
    </source>
</evidence>
<feature type="binding site" evidence="11">
    <location>
        <position position="309"/>
    </location>
    <ligand>
        <name>ADP</name>
        <dbReference type="ChEBI" id="CHEBI:456216"/>
    </ligand>
</feature>
<keyword evidence="6 11" id="KW-0319">Glycerol metabolism</keyword>
<dbReference type="InterPro" id="IPR043129">
    <property type="entry name" value="ATPase_NBD"/>
</dbReference>
<feature type="binding site" evidence="11">
    <location>
        <position position="313"/>
    </location>
    <ligand>
        <name>ATP</name>
        <dbReference type="ChEBI" id="CHEBI:30616"/>
    </ligand>
</feature>
<comment type="catalytic activity">
    <reaction evidence="8 11">
        <text>glycerol + ATP = sn-glycerol 3-phosphate + ADP + H(+)</text>
        <dbReference type="Rhea" id="RHEA:21644"/>
        <dbReference type="ChEBI" id="CHEBI:15378"/>
        <dbReference type="ChEBI" id="CHEBI:17754"/>
        <dbReference type="ChEBI" id="CHEBI:30616"/>
        <dbReference type="ChEBI" id="CHEBI:57597"/>
        <dbReference type="ChEBI" id="CHEBI:456216"/>
        <dbReference type="EC" id="2.7.1.30"/>
    </reaction>
</comment>
<feature type="binding site" evidence="11">
    <location>
        <position position="82"/>
    </location>
    <ligand>
        <name>sn-glycerol 3-phosphate</name>
        <dbReference type="ChEBI" id="CHEBI:57597"/>
    </ligand>
</feature>
<feature type="binding site" evidence="11">
    <location>
        <position position="12"/>
    </location>
    <ligand>
        <name>ADP</name>
        <dbReference type="ChEBI" id="CHEBI:456216"/>
    </ligand>
</feature>
<evidence type="ECO:0000256" key="5">
    <source>
        <dbReference type="ARBA" id="ARBA00022777"/>
    </source>
</evidence>
<feature type="binding site" evidence="11">
    <location>
        <position position="14"/>
    </location>
    <ligand>
        <name>ATP</name>
        <dbReference type="ChEBI" id="CHEBI:30616"/>
    </ligand>
</feature>
<dbReference type="Pfam" id="PF00370">
    <property type="entry name" value="FGGY_N"/>
    <property type="match status" value="1"/>
</dbReference>
<comment type="similarity">
    <text evidence="2 11 12">Belongs to the FGGY kinase family.</text>
</comment>
<feature type="binding site" evidence="11">
    <location>
        <position position="309"/>
    </location>
    <ligand>
        <name>ATP</name>
        <dbReference type="ChEBI" id="CHEBI:30616"/>
    </ligand>
</feature>
<comment type="PTM">
    <text evidence="11">The phosphoenolpyruvate-dependent sugar phosphotransferase system (PTS), including enzyme I, and histidine-containing protein (HPr) are required for the phosphorylation, which leads to the activation of the enzyme.</text>
</comment>
<evidence type="ECO:0000256" key="3">
    <source>
        <dbReference type="ARBA" id="ARBA00022679"/>
    </source>
</evidence>
<dbReference type="InterPro" id="IPR005999">
    <property type="entry name" value="Glycerol_kin"/>
</dbReference>
<feature type="binding site" evidence="11">
    <location>
        <position position="16"/>
    </location>
    <ligand>
        <name>ADP</name>
        <dbReference type="ChEBI" id="CHEBI:456216"/>
    </ligand>
</feature>
<feature type="binding site" evidence="11">
    <location>
        <position position="244"/>
    </location>
    <ligand>
        <name>sn-glycerol 3-phosphate</name>
        <dbReference type="ChEBI" id="CHEBI:57597"/>
    </ligand>
</feature>
<feature type="binding site" evidence="11">
    <location>
        <position position="13"/>
    </location>
    <ligand>
        <name>ATP</name>
        <dbReference type="ChEBI" id="CHEBI:30616"/>
    </ligand>
</feature>
<keyword evidence="4 11" id="KW-0547">Nucleotide-binding</keyword>
<feature type="domain" description="Carbohydrate kinase FGGY C-terminal" evidence="14">
    <location>
        <begin position="261"/>
        <end position="449"/>
    </location>
</feature>
<comment type="activity regulation">
    <text evidence="11">Activated by phosphorylation and inhibited by fructose 1,6-bisphosphate (FBP).</text>
</comment>
<dbReference type="PIRSF" id="PIRSF000538">
    <property type="entry name" value="GlpK"/>
    <property type="match status" value="1"/>
</dbReference>
<proteinExistence type="inferred from homology"/>
<feature type="binding site" evidence="11">
    <location>
        <position position="414"/>
    </location>
    <ligand>
        <name>ADP</name>
        <dbReference type="ChEBI" id="CHEBI:456216"/>
    </ligand>
</feature>
<dbReference type="EMBL" id="PGWX01000679">
    <property type="protein sequence ID" value="PPJ68336.1"/>
    <property type="molecule type" value="Genomic_DNA"/>
</dbReference>
<dbReference type="AlphaFoldDB" id="A0A2A1KC67"/>
<feature type="binding site" evidence="11">
    <location>
        <position position="134"/>
    </location>
    <ligand>
        <name>glycerol</name>
        <dbReference type="ChEBI" id="CHEBI:17754"/>
    </ligand>
</feature>
<evidence type="ECO:0000259" key="13">
    <source>
        <dbReference type="Pfam" id="PF00370"/>
    </source>
</evidence>
<dbReference type="NCBIfam" id="NF000756">
    <property type="entry name" value="PRK00047.1"/>
    <property type="match status" value="1"/>
</dbReference>
<dbReference type="GO" id="GO:0005829">
    <property type="term" value="C:cytosol"/>
    <property type="evidence" value="ECO:0007669"/>
    <property type="project" value="TreeGrafter"/>
</dbReference>
<evidence type="ECO:0000256" key="10">
    <source>
        <dbReference type="ARBA" id="ARBA00063665"/>
    </source>
</evidence>
<evidence type="ECO:0000256" key="8">
    <source>
        <dbReference type="ARBA" id="ARBA00052101"/>
    </source>
</evidence>
<dbReference type="Proteomes" id="UP000238153">
    <property type="component" value="Unassembled WGS sequence"/>
</dbReference>
<accession>A0A2A1KC67</accession>
<comment type="pathway">
    <text evidence="1 11">Polyol metabolism; glycerol degradation via glycerol kinase pathway; sn-glycerol 3-phosphate from glycerol: step 1/1.</text>
</comment>
<feature type="binding site" evidence="11">
    <location>
        <position position="266"/>
    </location>
    <ligand>
        <name>ADP</name>
        <dbReference type="ChEBI" id="CHEBI:456216"/>
    </ligand>
</feature>
<evidence type="ECO:0000259" key="14">
    <source>
        <dbReference type="Pfam" id="PF02782"/>
    </source>
</evidence>
<evidence type="ECO:0000313" key="17">
    <source>
        <dbReference type="Proteomes" id="UP000238153"/>
    </source>
</evidence>
<feature type="binding site" evidence="11">
    <location>
        <position position="266"/>
    </location>
    <ligand>
        <name>ATP</name>
        <dbReference type="ChEBI" id="CHEBI:30616"/>
    </ligand>
</feature>
<feature type="binding site" evidence="11">
    <location>
        <position position="82"/>
    </location>
    <ligand>
        <name>glycerol</name>
        <dbReference type="ChEBI" id="CHEBI:17754"/>
    </ligand>
</feature>
<comment type="caution">
    <text evidence="16">The sequence shown here is derived from an EMBL/GenBank/DDBJ whole genome shotgun (WGS) entry which is preliminary data.</text>
</comment>
<dbReference type="EC" id="2.7.1.30" evidence="11"/>
<comment type="function">
    <text evidence="9 11">Key enzyme in the regulation of glycerol uptake and metabolism. Catalyzes the phosphorylation of glycerol to yield sn-glycerol 3-phosphate.</text>
</comment>
<evidence type="ECO:0000256" key="2">
    <source>
        <dbReference type="ARBA" id="ARBA00009156"/>
    </source>
</evidence>
<evidence type="ECO:0000256" key="6">
    <source>
        <dbReference type="ARBA" id="ARBA00022798"/>
    </source>
</evidence>
<dbReference type="InterPro" id="IPR018483">
    <property type="entry name" value="Carb_kinase_FGGY_CS"/>
</dbReference>
<comment type="subunit">
    <text evidence="10 11">Homotetramer and homodimer (in equilibrium).</text>
</comment>
<dbReference type="KEGG" id="shh:ShL2_01543"/>
<dbReference type="InterPro" id="IPR018484">
    <property type="entry name" value="FGGY_N"/>
</dbReference>
<sequence length="499" mass="56195">MEKYIMSIDQGTTSSRAILFDKEGDIKGVAQREFKQYFPKSGWVEHDANEIWTSVLAVMTEVLNENEINADQIEGIGITNQRETTVIWDKNTGRPIYHAIVWQSRQTQSICHELKEQGHEETFRNKTGLLLDPYFAGTKVKWILDNVDGAREKAENGDLLFGTIDTWLVWKLSGGEAHITDYSNASRTLMYNIYDLQWDDELLDLLNVPKQLLPEVKESSEIYAHTKDYHFFGQEVPISGIAGDQQAALFGQACFERGDVKNTYGTGGFMLMNTGEEPVKSESGLLTTIAYGLDGKVNYALEGSIFVSGSAIQWLRDGLRIINSAPQSENYATRVDSTDNVYFVPAFVGLGTPYWDSEARGAIFGLSRGTEKEHFIRATLESLCYQTRDVMEAMSKDSKIEVNNLRVDGGAVKNNFIMQFQADIVNTAVERPEIQETTALGAAYLAGLAVGFWDSKDEIANRWQLETEFTPQMSEEDRTKLYKGWKKAVEATQVFKLED</sequence>
<dbReference type="PROSITE" id="PS00445">
    <property type="entry name" value="FGGY_KINASES_2"/>
    <property type="match status" value="1"/>
</dbReference>
<keyword evidence="5 11" id="KW-0418">Kinase</keyword>
<reference evidence="16 17" key="1">
    <citation type="submission" date="2017-11" db="EMBL/GenBank/DDBJ databases">
        <authorList>
            <person name="Founou R.C."/>
            <person name="Founou L."/>
            <person name="Allam M."/>
            <person name="Ismail A."/>
            <person name="Essack S.Y."/>
        </authorList>
    </citation>
    <scope>NUCLEOTIDE SEQUENCE [LARGE SCALE GENOMIC DNA]</scope>
    <source>
        <strain evidence="16 17">G811N2B1</strain>
    </source>
</reference>
<dbReference type="RefSeq" id="WP_011275899.1">
    <property type="nucleotide sequence ID" value="NZ_BKAY01000002.1"/>
</dbReference>
<feature type="binding site" evidence="11">
    <location>
        <position position="410"/>
    </location>
    <ligand>
        <name>ATP</name>
        <dbReference type="ChEBI" id="CHEBI:30616"/>
    </ligand>
</feature>
<dbReference type="STRING" id="1283.ShL2_01543"/>
<feature type="modified residue" description="Phosphohistidine; by HPr" evidence="11">
    <location>
        <position position="230"/>
    </location>
</feature>
<feature type="binding site" evidence="11">
    <location>
        <position position="12"/>
    </location>
    <ligand>
        <name>sn-glycerol 3-phosphate</name>
        <dbReference type="ChEBI" id="CHEBI:57597"/>
    </ligand>
</feature>
<evidence type="ECO:0000256" key="11">
    <source>
        <dbReference type="HAMAP-Rule" id="MF_00186"/>
    </source>
</evidence>
<dbReference type="InterPro" id="IPR000577">
    <property type="entry name" value="Carb_kinase_FGGY"/>
</dbReference>
<dbReference type="HAMAP" id="MF_00186">
    <property type="entry name" value="Glycerol_kin"/>
    <property type="match status" value="1"/>
</dbReference>
<dbReference type="NCBIfam" id="TIGR01311">
    <property type="entry name" value="glycerol_kin"/>
    <property type="match status" value="1"/>
</dbReference>
<evidence type="ECO:0000256" key="12">
    <source>
        <dbReference type="RuleBase" id="RU003733"/>
    </source>
</evidence>
<reference evidence="15 18" key="2">
    <citation type="submission" date="2023-08" db="EMBL/GenBank/DDBJ databases">
        <title>Genomic surveillance of Staphylococcus haemolyticus neonatal outbreak in southern France.</title>
        <authorList>
            <person name="Magnan C."/>
            <person name="Morsli M."/>
            <person name="Thiery B."/>
            <person name="Salipante F."/>
            <person name="Attar J."/>
            <person name="Massimo D.M."/>
            <person name="Ory J."/>
            <person name="Pantel A."/>
            <person name="Lavigne J.-P."/>
        </authorList>
    </citation>
    <scope>NUCLEOTIDE SEQUENCE [LARGE SCALE GENOMIC DNA]</scope>
    <source>
        <strain evidence="15 18">NSH026</strain>
    </source>
</reference>
<keyword evidence="18" id="KW-1185">Reference proteome</keyword>
<dbReference type="GO" id="GO:0004370">
    <property type="term" value="F:glycerol kinase activity"/>
    <property type="evidence" value="ECO:0007669"/>
    <property type="project" value="UniProtKB-UniRule"/>
</dbReference>
<dbReference type="PANTHER" id="PTHR10196">
    <property type="entry name" value="SUGAR KINASE"/>
    <property type="match status" value="1"/>
</dbReference>
<evidence type="ECO:0000313" key="18">
    <source>
        <dbReference type="Proteomes" id="UP001269271"/>
    </source>
</evidence>
<evidence type="ECO:0000313" key="15">
    <source>
        <dbReference type="EMBL" id="MDT4287313.1"/>
    </source>
</evidence>
<evidence type="ECO:0000256" key="9">
    <source>
        <dbReference type="ARBA" id="ARBA00054633"/>
    </source>
</evidence>
<keyword evidence="3 11" id="KW-0808">Transferase</keyword>
<feature type="binding site" evidence="11">
    <location>
        <position position="244"/>
    </location>
    <ligand>
        <name>glycerol</name>
        <dbReference type="ChEBI" id="CHEBI:17754"/>
    </ligand>
</feature>
<dbReference type="FunFam" id="3.30.420.40:FF:000007">
    <property type="entry name" value="Glycerol kinase"/>
    <property type="match status" value="1"/>
</dbReference>
<dbReference type="GO" id="GO:0005524">
    <property type="term" value="F:ATP binding"/>
    <property type="evidence" value="ECO:0007669"/>
    <property type="project" value="UniProtKB-UniRule"/>
</dbReference>